<accession>A0A921Z8T5</accession>
<reference evidence="1" key="2">
    <citation type="submission" date="2020-12" db="EMBL/GenBank/DDBJ databases">
        <authorList>
            <person name="Kanost M."/>
        </authorList>
    </citation>
    <scope>NUCLEOTIDE SEQUENCE</scope>
</reference>
<dbReference type="InterPro" id="IPR011599">
    <property type="entry name" value="PFD_alpha_archaea"/>
</dbReference>
<dbReference type="AlphaFoldDB" id="A0A921Z8T5"/>
<dbReference type="GO" id="GO:0005737">
    <property type="term" value="C:cytoplasm"/>
    <property type="evidence" value="ECO:0007669"/>
    <property type="project" value="TreeGrafter"/>
</dbReference>
<evidence type="ECO:0000313" key="2">
    <source>
        <dbReference type="Proteomes" id="UP000791440"/>
    </source>
</evidence>
<name>A0A921Z8T5_MANSE</name>
<dbReference type="GO" id="GO:0006457">
    <property type="term" value="P:protein folding"/>
    <property type="evidence" value="ECO:0007669"/>
    <property type="project" value="InterPro"/>
</dbReference>
<dbReference type="CDD" id="cd23157">
    <property type="entry name" value="Prefoldin_5"/>
    <property type="match status" value="1"/>
</dbReference>
<dbReference type="GO" id="GO:1990114">
    <property type="term" value="P:RNA polymerase II core complex assembly"/>
    <property type="evidence" value="ECO:0007669"/>
    <property type="project" value="TreeGrafter"/>
</dbReference>
<dbReference type="GO" id="GO:0016272">
    <property type="term" value="C:prefoldin complex"/>
    <property type="evidence" value="ECO:0007669"/>
    <property type="project" value="InterPro"/>
</dbReference>
<keyword evidence="2" id="KW-1185">Reference proteome</keyword>
<dbReference type="Proteomes" id="UP000791440">
    <property type="component" value="Unassembled WGS sequence"/>
</dbReference>
<protein>
    <recommendedName>
        <fullName evidence="3">Prefoldin subunit 5</fullName>
    </recommendedName>
</protein>
<evidence type="ECO:0008006" key="3">
    <source>
        <dbReference type="Google" id="ProtNLM"/>
    </source>
</evidence>
<comment type="caution">
    <text evidence="1">The sequence shown here is derived from an EMBL/GenBank/DDBJ whole genome shotgun (WGS) entry which is preliminary data.</text>
</comment>
<sequence>MNIYFPFLFQELSVFQDSIQTLQIAKSKFVESGESLEKITPAIKGKTILVPLTGSMYVPGTVADVDNVVIDIGTGYYAQKDIDGGKDYFKRKVEFVAEQMEKINLLGMEKSKLRQAVGMIMEMKFQSELQAQKAPAS</sequence>
<dbReference type="GO" id="GO:1990113">
    <property type="term" value="P:RNA polymerase I assembly"/>
    <property type="evidence" value="ECO:0007669"/>
    <property type="project" value="TreeGrafter"/>
</dbReference>
<dbReference type="PANTHER" id="PTHR12674">
    <property type="entry name" value="PREFOLDIN SUBUNIT 5"/>
    <property type="match status" value="1"/>
</dbReference>
<dbReference type="EMBL" id="JH668442">
    <property type="protein sequence ID" value="KAG6453359.1"/>
    <property type="molecule type" value="Genomic_DNA"/>
</dbReference>
<dbReference type="GO" id="GO:0051082">
    <property type="term" value="F:unfolded protein binding"/>
    <property type="evidence" value="ECO:0007669"/>
    <property type="project" value="InterPro"/>
</dbReference>
<dbReference type="InterPro" id="IPR004127">
    <property type="entry name" value="Prefoldin_subunit_alpha"/>
</dbReference>
<dbReference type="Pfam" id="PF02996">
    <property type="entry name" value="Prefoldin"/>
    <property type="match status" value="1"/>
</dbReference>
<dbReference type="PANTHER" id="PTHR12674:SF2">
    <property type="entry name" value="PREFOLDIN SUBUNIT 5"/>
    <property type="match status" value="1"/>
</dbReference>
<evidence type="ECO:0000313" key="1">
    <source>
        <dbReference type="EMBL" id="KAG6453359.1"/>
    </source>
</evidence>
<reference evidence="1" key="1">
    <citation type="journal article" date="2016" name="Insect Biochem. Mol. Biol.">
        <title>Multifaceted biological insights from a draft genome sequence of the tobacco hornworm moth, Manduca sexta.</title>
        <authorList>
            <person name="Kanost M.R."/>
            <person name="Arrese E.L."/>
            <person name="Cao X."/>
            <person name="Chen Y.R."/>
            <person name="Chellapilla S."/>
            <person name="Goldsmith M.R."/>
            <person name="Grosse-Wilde E."/>
            <person name="Heckel D.G."/>
            <person name="Herndon N."/>
            <person name="Jiang H."/>
            <person name="Papanicolaou A."/>
            <person name="Qu J."/>
            <person name="Soulages J.L."/>
            <person name="Vogel H."/>
            <person name="Walters J."/>
            <person name="Waterhouse R.M."/>
            <person name="Ahn S.J."/>
            <person name="Almeida F.C."/>
            <person name="An C."/>
            <person name="Aqrawi P."/>
            <person name="Bretschneider A."/>
            <person name="Bryant W.B."/>
            <person name="Bucks S."/>
            <person name="Chao H."/>
            <person name="Chevignon G."/>
            <person name="Christen J.M."/>
            <person name="Clarke D.F."/>
            <person name="Dittmer N.T."/>
            <person name="Ferguson L.C.F."/>
            <person name="Garavelou S."/>
            <person name="Gordon K.H.J."/>
            <person name="Gunaratna R.T."/>
            <person name="Han Y."/>
            <person name="Hauser F."/>
            <person name="He Y."/>
            <person name="Heidel-Fischer H."/>
            <person name="Hirsh A."/>
            <person name="Hu Y."/>
            <person name="Jiang H."/>
            <person name="Kalra D."/>
            <person name="Klinner C."/>
            <person name="Konig C."/>
            <person name="Kovar C."/>
            <person name="Kroll A.R."/>
            <person name="Kuwar S.S."/>
            <person name="Lee S.L."/>
            <person name="Lehman R."/>
            <person name="Li K."/>
            <person name="Li Z."/>
            <person name="Liang H."/>
            <person name="Lovelace S."/>
            <person name="Lu Z."/>
            <person name="Mansfield J.H."/>
            <person name="McCulloch K.J."/>
            <person name="Mathew T."/>
            <person name="Morton B."/>
            <person name="Muzny D.M."/>
            <person name="Neunemann D."/>
            <person name="Ongeri F."/>
            <person name="Pauchet Y."/>
            <person name="Pu L.L."/>
            <person name="Pyrousis I."/>
            <person name="Rao X.J."/>
            <person name="Redding A."/>
            <person name="Roesel C."/>
            <person name="Sanchez-Gracia A."/>
            <person name="Schaack S."/>
            <person name="Shukla A."/>
            <person name="Tetreau G."/>
            <person name="Wang Y."/>
            <person name="Xiong G.H."/>
            <person name="Traut W."/>
            <person name="Walsh T.K."/>
            <person name="Worley K.C."/>
            <person name="Wu D."/>
            <person name="Wu W."/>
            <person name="Wu Y.Q."/>
            <person name="Zhang X."/>
            <person name="Zou Z."/>
            <person name="Zucker H."/>
            <person name="Briscoe A.D."/>
            <person name="Burmester T."/>
            <person name="Clem R.J."/>
            <person name="Feyereisen R."/>
            <person name="Grimmelikhuijzen C.J.P."/>
            <person name="Hamodrakas S.J."/>
            <person name="Hansson B.S."/>
            <person name="Huguet E."/>
            <person name="Jermiin L.S."/>
            <person name="Lan Q."/>
            <person name="Lehman H.K."/>
            <person name="Lorenzen M."/>
            <person name="Merzendorfer H."/>
            <person name="Michalopoulos I."/>
            <person name="Morton D.B."/>
            <person name="Muthukrishnan S."/>
            <person name="Oakeshott J.G."/>
            <person name="Palmer W."/>
            <person name="Park Y."/>
            <person name="Passarelli A.L."/>
            <person name="Rozas J."/>
            <person name="Schwartz L.M."/>
            <person name="Smith W."/>
            <person name="Southgate A."/>
            <person name="Vilcinskas A."/>
            <person name="Vogt R."/>
            <person name="Wang P."/>
            <person name="Werren J."/>
            <person name="Yu X.Q."/>
            <person name="Zhou J.J."/>
            <person name="Brown S.J."/>
            <person name="Scherer S.E."/>
            <person name="Richards S."/>
            <person name="Blissard G.W."/>
        </authorList>
    </citation>
    <scope>NUCLEOTIDE SEQUENCE</scope>
</reference>
<organism evidence="1 2">
    <name type="scientific">Manduca sexta</name>
    <name type="common">Tobacco hawkmoth</name>
    <name type="synonym">Tobacco hornworm</name>
    <dbReference type="NCBI Taxonomy" id="7130"/>
    <lineage>
        <taxon>Eukaryota</taxon>
        <taxon>Metazoa</taxon>
        <taxon>Ecdysozoa</taxon>
        <taxon>Arthropoda</taxon>
        <taxon>Hexapoda</taxon>
        <taxon>Insecta</taxon>
        <taxon>Pterygota</taxon>
        <taxon>Neoptera</taxon>
        <taxon>Endopterygota</taxon>
        <taxon>Lepidoptera</taxon>
        <taxon>Glossata</taxon>
        <taxon>Ditrysia</taxon>
        <taxon>Bombycoidea</taxon>
        <taxon>Sphingidae</taxon>
        <taxon>Sphinginae</taxon>
        <taxon>Sphingini</taxon>
        <taxon>Manduca</taxon>
    </lineage>
</organism>
<gene>
    <name evidence="1" type="ORF">O3G_MSEX008101</name>
</gene>
<proteinExistence type="predicted"/>
<dbReference type="GO" id="GO:1990115">
    <property type="term" value="P:RNA polymerase III assembly"/>
    <property type="evidence" value="ECO:0007669"/>
    <property type="project" value="TreeGrafter"/>
</dbReference>
<dbReference type="NCBIfam" id="TIGR00293">
    <property type="entry name" value="prefoldin subunit alpha"/>
    <property type="match status" value="1"/>
</dbReference>